<reference evidence="5 6" key="1">
    <citation type="submission" date="2019-03" db="EMBL/GenBank/DDBJ databases">
        <title>Genomic Encyclopedia of Type Strains, Phase IV (KMG-IV): sequencing the most valuable type-strain genomes for metagenomic binning, comparative biology and taxonomic classification.</title>
        <authorList>
            <person name="Goeker M."/>
        </authorList>
    </citation>
    <scope>NUCLEOTIDE SEQUENCE [LARGE SCALE GENOMIC DNA]</scope>
    <source>
        <strain evidence="5 6">DSM 45361</strain>
    </source>
</reference>
<dbReference type="Pfam" id="PF00149">
    <property type="entry name" value="Metallophos"/>
    <property type="match status" value="1"/>
</dbReference>
<feature type="transmembrane region" description="Helical" evidence="3">
    <location>
        <begin position="7"/>
        <end position="26"/>
    </location>
</feature>
<keyword evidence="1" id="KW-0479">Metal-binding</keyword>
<dbReference type="InterPro" id="IPR051158">
    <property type="entry name" value="Metallophosphoesterase_sf"/>
</dbReference>
<dbReference type="Gene3D" id="3.60.21.10">
    <property type="match status" value="1"/>
</dbReference>
<evidence type="ECO:0000259" key="4">
    <source>
        <dbReference type="Pfam" id="PF00149"/>
    </source>
</evidence>
<proteinExistence type="predicted"/>
<dbReference type="AlphaFoldDB" id="A0A4V3CYQ0"/>
<dbReference type="SUPFAM" id="SSF56300">
    <property type="entry name" value="Metallo-dependent phosphatases"/>
    <property type="match status" value="1"/>
</dbReference>
<gene>
    <name evidence="5" type="ORF">EV186_105220</name>
</gene>
<dbReference type="RefSeq" id="WP_133852386.1">
    <property type="nucleotide sequence ID" value="NZ_SNXZ01000005.1"/>
</dbReference>
<evidence type="ECO:0000256" key="3">
    <source>
        <dbReference type="SAM" id="Phobius"/>
    </source>
</evidence>
<evidence type="ECO:0000313" key="5">
    <source>
        <dbReference type="EMBL" id="TDP94988.1"/>
    </source>
</evidence>
<dbReference type="PANTHER" id="PTHR31302">
    <property type="entry name" value="TRANSMEMBRANE PROTEIN WITH METALLOPHOSPHOESTERASE DOMAIN-RELATED"/>
    <property type="match status" value="1"/>
</dbReference>
<keyword evidence="3" id="KW-0472">Membrane</keyword>
<feature type="transmembrane region" description="Helical" evidence="3">
    <location>
        <begin position="78"/>
        <end position="100"/>
    </location>
</feature>
<dbReference type="CDD" id="cd07385">
    <property type="entry name" value="MPP_YkuE_C"/>
    <property type="match status" value="1"/>
</dbReference>
<name>A0A4V3CYQ0_LABRH</name>
<dbReference type="InterPro" id="IPR029052">
    <property type="entry name" value="Metallo-depent_PP-like"/>
</dbReference>
<dbReference type="InterPro" id="IPR004843">
    <property type="entry name" value="Calcineurin-like_PHP"/>
</dbReference>
<evidence type="ECO:0000256" key="1">
    <source>
        <dbReference type="ARBA" id="ARBA00022723"/>
    </source>
</evidence>
<keyword evidence="3" id="KW-1133">Transmembrane helix</keyword>
<keyword evidence="6" id="KW-1185">Reference proteome</keyword>
<protein>
    <recommendedName>
        <fullName evidence="4">Calcineurin-like phosphoesterase domain-containing protein</fullName>
    </recommendedName>
</protein>
<dbReference type="PANTHER" id="PTHR31302:SF31">
    <property type="entry name" value="PHOSPHODIESTERASE YAEI"/>
    <property type="match status" value="1"/>
</dbReference>
<organism evidence="5 6">
    <name type="scientific">Labedaea rhizosphaerae</name>
    <dbReference type="NCBI Taxonomy" id="598644"/>
    <lineage>
        <taxon>Bacteria</taxon>
        <taxon>Bacillati</taxon>
        <taxon>Actinomycetota</taxon>
        <taxon>Actinomycetes</taxon>
        <taxon>Pseudonocardiales</taxon>
        <taxon>Pseudonocardiaceae</taxon>
        <taxon>Labedaea</taxon>
    </lineage>
</organism>
<feature type="transmembrane region" description="Helical" evidence="3">
    <location>
        <begin position="106"/>
        <end position="124"/>
    </location>
</feature>
<dbReference type="EMBL" id="SNXZ01000005">
    <property type="protein sequence ID" value="TDP94988.1"/>
    <property type="molecule type" value="Genomic_DNA"/>
</dbReference>
<dbReference type="Proteomes" id="UP000295444">
    <property type="component" value="Unassembled WGS sequence"/>
</dbReference>
<evidence type="ECO:0000256" key="2">
    <source>
        <dbReference type="ARBA" id="ARBA00022801"/>
    </source>
</evidence>
<dbReference type="GO" id="GO:0016020">
    <property type="term" value="C:membrane"/>
    <property type="evidence" value="ECO:0007669"/>
    <property type="project" value="GOC"/>
</dbReference>
<sequence length="374" mass="39313">MRRAGVFAAVVTVVALLLFGVPWLVLVMAPDWPAAVTIAGSVVVVVLLGTLLTGMRFGHGKPANDFAARVGDTTLGSVWVLFTWSVLGAVVMGVLGLAGVPHAGRWSAGGVLVVVVALLALGNYEAMRVPAVRATDVVLPGLGAGFDGVKVAVIADTHFGPINRTAWGKALVDRVNELQPDIVCHAGDLADGTVERRRDQVAALGKVDAPLGRYYITGNHEYFSDGQQWLDHMATLGWEPMHNRHVVLTRDGATLVMAGIDDPTGLGSGLPGHGPDLAAALAAAPSAPVILLAHQPKQVRFAAEAGVALQLSGHTHGGQIWPFHYLVRLDQKFVRGLHSLGSTQLYTSGGAGFWGPPFRVFARSEISLLTLRAG</sequence>
<dbReference type="GO" id="GO:0046872">
    <property type="term" value="F:metal ion binding"/>
    <property type="evidence" value="ECO:0007669"/>
    <property type="project" value="UniProtKB-KW"/>
</dbReference>
<feature type="transmembrane region" description="Helical" evidence="3">
    <location>
        <begin position="32"/>
        <end position="57"/>
    </location>
</feature>
<accession>A0A4V3CYQ0</accession>
<dbReference type="GO" id="GO:0009245">
    <property type="term" value="P:lipid A biosynthetic process"/>
    <property type="evidence" value="ECO:0007669"/>
    <property type="project" value="TreeGrafter"/>
</dbReference>
<feature type="domain" description="Calcineurin-like phosphoesterase" evidence="4">
    <location>
        <begin position="150"/>
        <end position="317"/>
    </location>
</feature>
<dbReference type="OrthoDB" id="9780884at2"/>
<evidence type="ECO:0000313" key="6">
    <source>
        <dbReference type="Proteomes" id="UP000295444"/>
    </source>
</evidence>
<dbReference type="GO" id="GO:0008758">
    <property type="term" value="F:UDP-2,3-diacylglucosamine hydrolase activity"/>
    <property type="evidence" value="ECO:0007669"/>
    <property type="project" value="TreeGrafter"/>
</dbReference>
<comment type="caution">
    <text evidence="5">The sequence shown here is derived from an EMBL/GenBank/DDBJ whole genome shotgun (WGS) entry which is preliminary data.</text>
</comment>
<keyword evidence="2" id="KW-0378">Hydrolase</keyword>
<keyword evidence="3" id="KW-0812">Transmembrane</keyword>